<accession>Q4N9R8</accession>
<dbReference type="InParanoid" id="Q4N9R8"/>
<dbReference type="Pfam" id="PF01805">
    <property type="entry name" value="Surp"/>
    <property type="match status" value="1"/>
</dbReference>
<organism evidence="2 3">
    <name type="scientific">Theileria parva</name>
    <name type="common">East coast fever infection agent</name>
    <dbReference type="NCBI Taxonomy" id="5875"/>
    <lineage>
        <taxon>Eukaryota</taxon>
        <taxon>Sar</taxon>
        <taxon>Alveolata</taxon>
        <taxon>Apicomplexa</taxon>
        <taxon>Aconoidasida</taxon>
        <taxon>Piroplasmida</taxon>
        <taxon>Theileriidae</taxon>
        <taxon>Theileria</taxon>
    </lineage>
</organism>
<protein>
    <recommendedName>
        <fullName evidence="1">SURP motif domain-containing protein</fullName>
    </recommendedName>
</protein>
<dbReference type="GO" id="GO:0003723">
    <property type="term" value="F:RNA binding"/>
    <property type="evidence" value="ECO:0007669"/>
    <property type="project" value="InterPro"/>
</dbReference>
<evidence type="ECO:0000313" key="2">
    <source>
        <dbReference type="EMBL" id="EAN33290.1"/>
    </source>
</evidence>
<gene>
    <name evidence="2" type="ordered locus">TP01_0046</name>
</gene>
<dbReference type="OMA" id="PFLDSNH"/>
<proteinExistence type="predicted"/>
<dbReference type="InterPro" id="IPR035967">
    <property type="entry name" value="SWAP/Surp_sf"/>
</dbReference>
<dbReference type="EMBL" id="AAGK01000001">
    <property type="protein sequence ID" value="EAN33290.1"/>
    <property type="molecule type" value="Genomic_DNA"/>
</dbReference>
<dbReference type="GeneID" id="3502993"/>
<dbReference type="GO" id="GO:0006396">
    <property type="term" value="P:RNA processing"/>
    <property type="evidence" value="ECO:0007669"/>
    <property type="project" value="InterPro"/>
</dbReference>
<dbReference type="Gene3D" id="1.10.10.790">
    <property type="entry name" value="Surp module"/>
    <property type="match status" value="1"/>
</dbReference>
<evidence type="ECO:0000313" key="3">
    <source>
        <dbReference type="Proteomes" id="UP000001949"/>
    </source>
</evidence>
<comment type="caution">
    <text evidence="2">The sequence shown here is derived from an EMBL/GenBank/DDBJ whole genome shotgun (WGS) entry which is preliminary data.</text>
</comment>
<dbReference type="VEuPathDB" id="PiroplasmaDB:TpMuguga_01g00046"/>
<dbReference type="KEGG" id="tpv:TP01_0046"/>
<reference evidence="2 3" key="1">
    <citation type="journal article" date="2005" name="Science">
        <title>Genome sequence of Theileria parva, a bovine pathogen that transforms lymphocytes.</title>
        <authorList>
            <person name="Gardner M.J."/>
            <person name="Bishop R."/>
            <person name="Shah T."/>
            <person name="de Villiers E.P."/>
            <person name="Carlton J.M."/>
            <person name="Hall N."/>
            <person name="Ren Q."/>
            <person name="Paulsen I.T."/>
            <person name="Pain A."/>
            <person name="Berriman M."/>
            <person name="Wilson R.J.M."/>
            <person name="Sato S."/>
            <person name="Ralph S.A."/>
            <person name="Mann D.J."/>
            <person name="Xiong Z."/>
            <person name="Shallom S.J."/>
            <person name="Weidman J."/>
            <person name="Jiang L."/>
            <person name="Lynn J."/>
            <person name="Weaver B."/>
            <person name="Shoaibi A."/>
            <person name="Domingo A.R."/>
            <person name="Wasawo D."/>
            <person name="Crabtree J."/>
            <person name="Wortman J.R."/>
            <person name="Haas B."/>
            <person name="Angiuoli S.V."/>
            <person name="Creasy T.H."/>
            <person name="Lu C."/>
            <person name="Suh B."/>
            <person name="Silva J.C."/>
            <person name="Utterback T.R."/>
            <person name="Feldblyum T.V."/>
            <person name="Pertea M."/>
            <person name="Allen J."/>
            <person name="Nierman W.C."/>
            <person name="Taracha E.L.N."/>
            <person name="Salzberg S.L."/>
            <person name="White O.R."/>
            <person name="Fitzhugh H.A."/>
            <person name="Morzaria S."/>
            <person name="Venter J.C."/>
            <person name="Fraser C.M."/>
            <person name="Nene V."/>
        </authorList>
    </citation>
    <scope>NUCLEOTIDE SEQUENCE [LARGE SCALE GENOMIC DNA]</scope>
    <source>
        <strain evidence="2 3">Muguga</strain>
    </source>
</reference>
<dbReference type="InterPro" id="IPR000061">
    <property type="entry name" value="Surp"/>
</dbReference>
<dbReference type="AlphaFoldDB" id="Q4N9R8"/>
<dbReference type="RefSeq" id="XP_765573.1">
    <property type="nucleotide sequence ID" value="XM_760480.1"/>
</dbReference>
<feature type="domain" description="SURP motif" evidence="1">
    <location>
        <begin position="26"/>
        <end position="67"/>
    </location>
</feature>
<dbReference type="SUPFAM" id="SSF109905">
    <property type="entry name" value="Surp module (SWAP domain)"/>
    <property type="match status" value="1"/>
</dbReference>
<sequence length="123" mass="14476">MKFNIPEEVKKQIPAGCKIDLKTYLIIEYVAKVVSQEGSSFEFRLKIHLLNHKLPFLDSNHELHKLYKFLQNNPGYYLYNNDKQEIPCLLHELYEHIFVDDKDGIDKKVKSDENVIEGYSDSD</sequence>
<keyword evidence="3" id="KW-1185">Reference proteome</keyword>
<dbReference type="Proteomes" id="UP000001949">
    <property type="component" value="Unassembled WGS sequence"/>
</dbReference>
<evidence type="ECO:0000259" key="1">
    <source>
        <dbReference type="PROSITE" id="PS50128"/>
    </source>
</evidence>
<dbReference type="PROSITE" id="PS50128">
    <property type="entry name" value="SURP"/>
    <property type="match status" value="1"/>
</dbReference>
<name>Q4N9R8_THEPA</name>
<dbReference type="eggNOG" id="ENOG502QWV5">
    <property type="taxonomic scope" value="Eukaryota"/>
</dbReference>